<dbReference type="Proteomes" id="UP000034150">
    <property type="component" value="Unassembled WGS sequence"/>
</dbReference>
<evidence type="ECO:0000313" key="2">
    <source>
        <dbReference type="Proteomes" id="UP000034150"/>
    </source>
</evidence>
<gene>
    <name evidence="1" type="ORF">WN67_28615</name>
</gene>
<protein>
    <submittedName>
        <fullName evidence="1">Uncharacterized protein</fullName>
    </submittedName>
</protein>
<comment type="caution">
    <text evidence="1">The sequence shown here is derived from an EMBL/GenBank/DDBJ whole genome shotgun (WGS) entry which is preliminary data.</text>
</comment>
<keyword evidence="2" id="KW-1185">Reference proteome</keyword>
<proteinExistence type="predicted"/>
<dbReference type="EMBL" id="LAUZ02000155">
    <property type="protein sequence ID" value="KKE98558.1"/>
    <property type="molecule type" value="Genomic_DNA"/>
</dbReference>
<dbReference type="OrthoDB" id="4639626at2"/>
<organism evidence="1 2">
    <name type="scientific">Mycolicibacterium obuense</name>
    <dbReference type="NCBI Taxonomy" id="1807"/>
    <lineage>
        <taxon>Bacteria</taxon>
        <taxon>Bacillati</taxon>
        <taxon>Actinomycetota</taxon>
        <taxon>Actinomycetes</taxon>
        <taxon>Mycobacteriales</taxon>
        <taxon>Mycobacteriaceae</taxon>
        <taxon>Mycolicibacterium</taxon>
    </lineage>
</organism>
<reference evidence="1 2" key="1">
    <citation type="journal article" date="2015" name="Genome Announc.">
        <title>Draft Genome Sequence of Mycobacterium obuense Strain UC1, Isolated from Patient Sputum.</title>
        <authorList>
            <person name="Greninger A.L."/>
            <person name="Cunningham G."/>
            <person name="Hsu E.D."/>
            <person name="Yu J.M."/>
            <person name="Chiu C.Y."/>
            <person name="Miller S."/>
        </authorList>
    </citation>
    <scope>NUCLEOTIDE SEQUENCE [LARGE SCALE GENOMIC DNA]</scope>
    <source>
        <strain evidence="1 2">UC1</strain>
    </source>
</reference>
<sequence>MADNVIAFPTASDGDGARDAVFAMDPDATLRELARSLFTMQQTVTSLQLGVDALHADPSPEPDNAAVLADLTERIDGLHREVVPTVAAAMKVAVEFYDTFGPGYTVIDDPVEAAIWNNKYFVWNTDLCTRTTT</sequence>
<dbReference type="PATRIC" id="fig|1807.13.peg.6130"/>
<accession>A0A0M2JUU4</accession>
<evidence type="ECO:0000313" key="1">
    <source>
        <dbReference type="EMBL" id="KKE98558.1"/>
    </source>
</evidence>
<dbReference type="RefSeq" id="WP_046366474.1">
    <property type="nucleotide sequence ID" value="NZ_CALTXN010000075.1"/>
</dbReference>
<name>A0A0M2JUU4_9MYCO</name>
<dbReference type="AlphaFoldDB" id="A0A0M2JUU4"/>